<dbReference type="EMBL" id="JARQZJ010000012">
    <property type="protein sequence ID" value="KAK9872649.1"/>
    <property type="molecule type" value="Genomic_DNA"/>
</dbReference>
<dbReference type="InterPro" id="IPR039353">
    <property type="entry name" value="TF_Adf1"/>
</dbReference>
<reference evidence="3 4" key="1">
    <citation type="submission" date="2023-03" db="EMBL/GenBank/DDBJ databases">
        <title>Genome insight into feeding habits of ladybird beetles.</title>
        <authorList>
            <person name="Li H.-S."/>
            <person name="Huang Y.-H."/>
            <person name="Pang H."/>
        </authorList>
    </citation>
    <scope>NUCLEOTIDE SEQUENCE [LARGE SCALE GENOMIC DNA]</scope>
    <source>
        <strain evidence="3">SYSU_2023b</strain>
        <tissue evidence="3">Whole body</tissue>
    </source>
</reference>
<comment type="caution">
    <text evidence="3">The sequence shown here is derived from an EMBL/GenBank/DDBJ whole genome shotgun (WGS) entry which is preliminary data.</text>
</comment>
<feature type="compositionally biased region" description="Low complexity" evidence="1">
    <location>
        <begin position="157"/>
        <end position="169"/>
    </location>
</feature>
<dbReference type="InterPro" id="IPR006578">
    <property type="entry name" value="MADF-dom"/>
</dbReference>
<sequence length="283" mass="32219">MDAAQLIVIVQEYEELYNLRNPQYSNQQRRDSIWEEIGRRMNHPSAACKAKWTRIRDNHRKALNLRKTKSGQAASKMKPPKFHMELQFLTPYITDEEERITNFSSTNLEENTDLVNDEIGIFKFESNEASNPFPSTSSYLAQSDSSKQRSNNSTPTSQSVASSFSNRSASNRKKRMSRNLASQSTTATVLQKYLTSKADKQNQPPIDTLTEFFTNMARTVKCFPIEDQIRIKGQLFQMVHSVEMRLAKESLVANSSSSRTTPISVQHNPAETGFTDSPSDDHH</sequence>
<evidence type="ECO:0000256" key="1">
    <source>
        <dbReference type="SAM" id="MobiDB-lite"/>
    </source>
</evidence>
<gene>
    <name evidence="3" type="ORF">WA026_018783</name>
</gene>
<feature type="region of interest" description="Disordered" evidence="1">
    <location>
        <begin position="253"/>
        <end position="283"/>
    </location>
</feature>
<dbReference type="PANTHER" id="PTHR12243">
    <property type="entry name" value="MADF DOMAIN TRANSCRIPTION FACTOR"/>
    <property type="match status" value="1"/>
</dbReference>
<accession>A0AAW1TWA1</accession>
<dbReference type="PANTHER" id="PTHR12243:SF67">
    <property type="entry name" value="COREPRESSOR OF PANGOLIN, ISOFORM A-RELATED"/>
    <property type="match status" value="1"/>
</dbReference>
<dbReference type="AlphaFoldDB" id="A0AAW1TWA1"/>
<feature type="compositionally biased region" description="Polar residues" evidence="1">
    <location>
        <begin position="253"/>
        <end position="277"/>
    </location>
</feature>
<protein>
    <recommendedName>
        <fullName evidence="2">MADF domain-containing protein</fullName>
    </recommendedName>
</protein>
<keyword evidence="4" id="KW-1185">Reference proteome</keyword>
<dbReference type="PROSITE" id="PS51029">
    <property type="entry name" value="MADF"/>
    <property type="match status" value="1"/>
</dbReference>
<feature type="region of interest" description="Disordered" evidence="1">
    <location>
        <begin position="130"/>
        <end position="184"/>
    </location>
</feature>
<evidence type="ECO:0000259" key="2">
    <source>
        <dbReference type="PROSITE" id="PS51029"/>
    </source>
</evidence>
<evidence type="ECO:0000313" key="4">
    <source>
        <dbReference type="Proteomes" id="UP001431783"/>
    </source>
</evidence>
<evidence type="ECO:0000313" key="3">
    <source>
        <dbReference type="EMBL" id="KAK9872649.1"/>
    </source>
</evidence>
<organism evidence="3 4">
    <name type="scientific">Henosepilachna vigintioctopunctata</name>
    <dbReference type="NCBI Taxonomy" id="420089"/>
    <lineage>
        <taxon>Eukaryota</taxon>
        <taxon>Metazoa</taxon>
        <taxon>Ecdysozoa</taxon>
        <taxon>Arthropoda</taxon>
        <taxon>Hexapoda</taxon>
        <taxon>Insecta</taxon>
        <taxon>Pterygota</taxon>
        <taxon>Neoptera</taxon>
        <taxon>Endopterygota</taxon>
        <taxon>Coleoptera</taxon>
        <taxon>Polyphaga</taxon>
        <taxon>Cucujiformia</taxon>
        <taxon>Coccinelloidea</taxon>
        <taxon>Coccinellidae</taxon>
        <taxon>Epilachninae</taxon>
        <taxon>Epilachnini</taxon>
        <taxon>Henosepilachna</taxon>
    </lineage>
</organism>
<dbReference type="Pfam" id="PF10545">
    <property type="entry name" value="MADF_DNA_bdg"/>
    <property type="match status" value="1"/>
</dbReference>
<dbReference type="SMART" id="SM00595">
    <property type="entry name" value="MADF"/>
    <property type="match status" value="1"/>
</dbReference>
<dbReference type="Proteomes" id="UP001431783">
    <property type="component" value="Unassembled WGS sequence"/>
</dbReference>
<name>A0AAW1TWA1_9CUCU</name>
<proteinExistence type="predicted"/>
<feature type="compositionally biased region" description="Polar residues" evidence="1">
    <location>
        <begin position="130"/>
        <end position="156"/>
    </location>
</feature>
<feature type="domain" description="MADF" evidence="2">
    <location>
        <begin position="5"/>
        <end position="94"/>
    </location>
</feature>